<dbReference type="PANTHER" id="PTHR40943">
    <property type="entry name" value="CYTOPLASMIC PROTEIN-RELATED"/>
    <property type="match status" value="1"/>
</dbReference>
<dbReference type="InterPro" id="IPR011051">
    <property type="entry name" value="RmlC_Cupin_sf"/>
</dbReference>
<reference evidence="2 3" key="1">
    <citation type="submission" date="2023-07" db="EMBL/GenBank/DDBJ databases">
        <title>Genomic Encyclopedia of Type Strains, Phase IV (KMG-IV): sequencing the most valuable type-strain genomes for metagenomic binning, comparative biology and taxonomic classification.</title>
        <authorList>
            <person name="Goeker M."/>
        </authorList>
    </citation>
    <scope>NUCLEOTIDE SEQUENCE [LARGE SCALE GENOMIC DNA]</scope>
    <source>
        <strain evidence="2 3">DSM 19619</strain>
    </source>
</reference>
<feature type="domain" description="(S)-ureidoglycine aminohydrolase cupin" evidence="1">
    <location>
        <begin position="42"/>
        <end position="115"/>
    </location>
</feature>
<accession>A0ABU0JGN4</accession>
<evidence type="ECO:0000259" key="1">
    <source>
        <dbReference type="Pfam" id="PF05899"/>
    </source>
</evidence>
<dbReference type="EMBL" id="JAUSVX010000016">
    <property type="protein sequence ID" value="MDQ0473455.1"/>
    <property type="molecule type" value="Genomic_DNA"/>
</dbReference>
<dbReference type="Pfam" id="PF05899">
    <property type="entry name" value="Cupin_3"/>
    <property type="match status" value="1"/>
</dbReference>
<dbReference type="RefSeq" id="WP_307281748.1">
    <property type="nucleotide sequence ID" value="NZ_JAUSVX010000016.1"/>
</dbReference>
<keyword evidence="3" id="KW-1185">Reference proteome</keyword>
<comment type="caution">
    <text evidence="2">The sequence shown here is derived from an EMBL/GenBank/DDBJ whole genome shotgun (WGS) entry which is preliminary data.</text>
</comment>
<proteinExistence type="predicted"/>
<organism evidence="2 3">
    <name type="scientific">Labrys wisconsinensis</name>
    <dbReference type="NCBI Taxonomy" id="425677"/>
    <lineage>
        <taxon>Bacteria</taxon>
        <taxon>Pseudomonadati</taxon>
        <taxon>Pseudomonadota</taxon>
        <taxon>Alphaproteobacteria</taxon>
        <taxon>Hyphomicrobiales</taxon>
        <taxon>Xanthobacteraceae</taxon>
        <taxon>Labrys</taxon>
    </lineage>
</organism>
<dbReference type="CDD" id="cd02227">
    <property type="entry name" value="cupin_TM1112-like"/>
    <property type="match status" value="1"/>
</dbReference>
<dbReference type="PANTHER" id="PTHR40943:SF1">
    <property type="entry name" value="CYTOPLASMIC PROTEIN"/>
    <property type="match status" value="1"/>
</dbReference>
<evidence type="ECO:0000313" key="3">
    <source>
        <dbReference type="Proteomes" id="UP001242480"/>
    </source>
</evidence>
<dbReference type="SUPFAM" id="SSF51182">
    <property type="entry name" value="RmlC-like cupins"/>
    <property type="match status" value="1"/>
</dbReference>
<evidence type="ECO:0000313" key="2">
    <source>
        <dbReference type="EMBL" id="MDQ0473455.1"/>
    </source>
</evidence>
<dbReference type="InterPro" id="IPR008579">
    <property type="entry name" value="UGlyAH_Cupin_dom"/>
</dbReference>
<sequence length="119" mass="13299">MSLLTTLQIDVEKLAPPTGRKPTEAERISGDPAFRTWLQDTSFDGKVKTGIWEATPGLTHAIKDGVYEYCLILDGVVEIAEEGGETRTYRKGDSFVFKPGFRGTWRTVETVRKMFVVVS</sequence>
<name>A0ABU0JGN4_9HYPH</name>
<dbReference type="Proteomes" id="UP001242480">
    <property type="component" value="Unassembled WGS sequence"/>
</dbReference>
<dbReference type="InterPro" id="IPR014710">
    <property type="entry name" value="RmlC-like_jellyroll"/>
</dbReference>
<protein>
    <submittedName>
        <fullName evidence="2">Cupin superfamily protein</fullName>
    </submittedName>
</protein>
<gene>
    <name evidence="2" type="ORF">QO011_006491</name>
</gene>
<dbReference type="Gene3D" id="2.60.120.10">
    <property type="entry name" value="Jelly Rolls"/>
    <property type="match status" value="1"/>
</dbReference>